<accession>A0A6A6I1U5</accession>
<dbReference type="Proteomes" id="UP000800094">
    <property type="component" value="Unassembled WGS sequence"/>
</dbReference>
<protein>
    <submittedName>
        <fullName evidence="1">Uncharacterized protein</fullName>
    </submittedName>
</protein>
<evidence type="ECO:0000313" key="2">
    <source>
        <dbReference type="Proteomes" id="UP000800094"/>
    </source>
</evidence>
<organism evidence="1 2">
    <name type="scientific">Trematosphaeria pertusa</name>
    <dbReference type="NCBI Taxonomy" id="390896"/>
    <lineage>
        <taxon>Eukaryota</taxon>
        <taxon>Fungi</taxon>
        <taxon>Dikarya</taxon>
        <taxon>Ascomycota</taxon>
        <taxon>Pezizomycotina</taxon>
        <taxon>Dothideomycetes</taxon>
        <taxon>Pleosporomycetidae</taxon>
        <taxon>Pleosporales</taxon>
        <taxon>Massarineae</taxon>
        <taxon>Trematosphaeriaceae</taxon>
        <taxon>Trematosphaeria</taxon>
    </lineage>
</organism>
<reference evidence="1" key="1">
    <citation type="journal article" date="2020" name="Stud. Mycol.">
        <title>101 Dothideomycetes genomes: a test case for predicting lifestyles and emergence of pathogens.</title>
        <authorList>
            <person name="Haridas S."/>
            <person name="Albert R."/>
            <person name="Binder M."/>
            <person name="Bloem J."/>
            <person name="Labutti K."/>
            <person name="Salamov A."/>
            <person name="Andreopoulos B."/>
            <person name="Baker S."/>
            <person name="Barry K."/>
            <person name="Bills G."/>
            <person name="Bluhm B."/>
            <person name="Cannon C."/>
            <person name="Castanera R."/>
            <person name="Culley D."/>
            <person name="Daum C."/>
            <person name="Ezra D."/>
            <person name="Gonzalez J."/>
            <person name="Henrissat B."/>
            <person name="Kuo A."/>
            <person name="Liang C."/>
            <person name="Lipzen A."/>
            <person name="Lutzoni F."/>
            <person name="Magnuson J."/>
            <person name="Mondo S."/>
            <person name="Nolan M."/>
            <person name="Ohm R."/>
            <person name="Pangilinan J."/>
            <person name="Park H.-J."/>
            <person name="Ramirez L."/>
            <person name="Alfaro M."/>
            <person name="Sun H."/>
            <person name="Tritt A."/>
            <person name="Yoshinaga Y."/>
            <person name="Zwiers L.-H."/>
            <person name="Turgeon B."/>
            <person name="Goodwin S."/>
            <person name="Spatafora J."/>
            <person name="Crous P."/>
            <person name="Grigoriev I."/>
        </authorList>
    </citation>
    <scope>NUCLEOTIDE SEQUENCE</scope>
    <source>
        <strain evidence="1">CBS 122368</strain>
    </source>
</reference>
<keyword evidence="2" id="KW-1185">Reference proteome</keyword>
<dbReference type="GeneID" id="54572828"/>
<sequence length="221" mass="25310">MTGTPDQVEEARLRLRAMDKELFSEPNLRALLKGLPQIKRKDIEKSVNEISSLLGMHRVHCRMRIGHNEHQDYMLKPCTFQEREHEDDDDSPQREEILCFTNMLEEMADDSSSTTHAFLMLGNVFARPRGTDGDWVDIKTRLCLQLLDDAGGEFWILEKGTQEDTFTATWVAEDFDGLREEVGINCEDATKLRLKGGIVSRVAGTGRLPRSLSRIYKQRLV</sequence>
<evidence type="ECO:0000313" key="1">
    <source>
        <dbReference type="EMBL" id="KAF2243550.1"/>
    </source>
</evidence>
<proteinExistence type="predicted"/>
<gene>
    <name evidence="1" type="ORF">BU26DRAFT_119310</name>
</gene>
<dbReference type="EMBL" id="ML987205">
    <property type="protein sequence ID" value="KAF2243550.1"/>
    <property type="molecule type" value="Genomic_DNA"/>
</dbReference>
<dbReference type="AlphaFoldDB" id="A0A6A6I1U5"/>
<dbReference type="RefSeq" id="XP_033678554.1">
    <property type="nucleotide sequence ID" value="XM_033819498.1"/>
</dbReference>
<name>A0A6A6I1U5_9PLEO</name>